<sequence length="315" mass="34354">MARTPACGSALDFWACTRLNPVFLAFEAEPVIRTLMKSLPVLVLCLSFAAMAADGPLSASGIDLDQRLNRCLADPDKPSTGDQDQCISEATHAWDARLNASYETLRGALPEAARPALLKAQRAWLASRDADLKLIAAVYATVRGTMYAPMNANDVMVLTRRRAQILTRYSADIENASESVFRMDGRLTPAKVEKEEGGSAVPQRGLAFERKHCQGLTEPATIARCAAQATAQYTKDIDDETRRIEQRLPVASRVAMRTSASQWRTFMSMEKALVAAVCPAADTSQGQACRAVQARNEALARLQKLVHLEAMIDAN</sequence>
<feature type="domain" description="Lysozyme inhibitor LprI-like N-terminal" evidence="1">
    <location>
        <begin position="77"/>
        <end position="164"/>
    </location>
</feature>
<dbReference type="Pfam" id="PF07007">
    <property type="entry name" value="LprI"/>
    <property type="match status" value="1"/>
</dbReference>
<dbReference type="AlphaFoldDB" id="A0A5E4S731"/>
<proteinExistence type="predicted"/>
<dbReference type="InterPro" id="IPR009739">
    <property type="entry name" value="LprI-like_N"/>
</dbReference>
<dbReference type="OrthoDB" id="9091223at2"/>
<organism evidence="2 3">
    <name type="scientific">Pandoraea fibrosis</name>
    <dbReference type="NCBI Taxonomy" id="1891094"/>
    <lineage>
        <taxon>Bacteria</taxon>
        <taxon>Pseudomonadati</taxon>
        <taxon>Pseudomonadota</taxon>
        <taxon>Betaproteobacteria</taxon>
        <taxon>Burkholderiales</taxon>
        <taxon>Burkholderiaceae</taxon>
        <taxon>Pandoraea</taxon>
    </lineage>
</organism>
<accession>A0A5E4S731</accession>
<gene>
    <name evidence="2" type="ORF">PFI31113_00625</name>
</gene>
<dbReference type="EMBL" id="CABPRW010000001">
    <property type="protein sequence ID" value="VVD71380.1"/>
    <property type="molecule type" value="Genomic_DNA"/>
</dbReference>
<protein>
    <recommendedName>
        <fullName evidence="1">Lysozyme inhibitor LprI-like N-terminal domain-containing protein</fullName>
    </recommendedName>
</protein>
<evidence type="ECO:0000313" key="2">
    <source>
        <dbReference type="EMBL" id="VVD71380.1"/>
    </source>
</evidence>
<reference evidence="2 3" key="1">
    <citation type="submission" date="2019-08" db="EMBL/GenBank/DDBJ databases">
        <authorList>
            <person name="Peeters C."/>
        </authorList>
    </citation>
    <scope>NUCLEOTIDE SEQUENCE [LARGE SCALE GENOMIC DNA]</scope>
    <source>
        <strain evidence="2 3">LMG 31113</strain>
    </source>
</reference>
<name>A0A5E4S731_9BURK</name>
<evidence type="ECO:0000313" key="3">
    <source>
        <dbReference type="Proteomes" id="UP000382577"/>
    </source>
</evidence>
<dbReference type="Gene3D" id="1.20.1270.180">
    <property type="match status" value="1"/>
</dbReference>
<dbReference type="Proteomes" id="UP000382577">
    <property type="component" value="Unassembled WGS sequence"/>
</dbReference>
<evidence type="ECO:0000259" key="1">
    <source>
        <dbReference type="Pfam" id="PF07007"/>
    </source>
</evidence>